<accession>A0A1M4EBP4</accession>
<name>A0A1M4EBP4_9ACTN</name>
<sequence length="78" mass="8598">MKRTYGVRSTFARLDDNLIAEMAGRLGTTWGYEVHDPYKPGLPRTTLKLASSRTSITVETPSDHEAVAMGETDCIPRG</sequence>
<dbReference type="AlphaFoldDB" id="A0A1M4EBP4"/>
<protein>
    <submittedName>
        <fullName evidence="1">Uncharacterized protein</fullName>
    </submittedName>
</protein>
<gene>
    <name evidence="1" type="ORF">BN4615_P5539</name>
</gene>
<reference evidence="1" key="1">
    <citation type="submission" date="2016-04" db="EMBL/GenBank/DDBJ databases">
        <authorList>
            <person name="Evans L.H."/>
            <person name="Alamgir A."/>
            <person name="Owens N."/>
            <person name="Weber N.D."/>
            <person name="Virtaneva K."/>
            <person name="Barbian K."/>
            <person name="Babar A."/>
            <person name="Rosenke K."/>
        </authorList>
    </citation>
    <scope>NUCLEOTIDE SEQUENCE</scope>
    <source>
        <strain evidence="1">Nono1</strain>
    </source>
</reference>
<proteinExistence type="predicted"/>
<organism evidence="1">
    <name type="scientific">Nonomuraea gerenzanensis</name>
    <dbReference type="NCBI Taxonomy" id="93944"/>
    <lineage>
        <taxon>Bacteria</taxon>
        <taxon>Bacillati</taxon>
        <taxon>Actinomycetota</taxon>
        <taxon>Actinomycetes</taxon>
        <taxon>Streptosporangiales</taxon>
        <taxon>Streptosporangiaceae</taxon>
        <taxon>Nonomuraea</taxon>
    </lineage>
</organism>
<evidence type="ECO:0000313" key="1">
    <source>
        <dbReference type="EMBL" id="SBO96023.1"/>
    </source>
</evidence>
<dbReference type="EMBL" id="LT559118">
    <property type="protein sequence ID" value="SBO96023.1"/>
    <property type="molecule type" value="Genomic_DNA"/>
</dbReference>